<keyword evidence="3" id="KW-1185">Reference proteome</keyword>
<proteinExistence type="predicted"/>
<keyword evidence="1" id="KW-1133">Transmembrane helix</keyword>
<gene>
    <name evidence="2" type="ORF">MNOR_LOCUS38074</name>
</gene>
<organism evidence="2 3">
    <name type="scientific">Meganyctiphanes norvegica</name>
    <name type="common">Northern krill</name>
    <name type="synonym">Thysanopoda norvegica</name>
    <dbReference type="NCBI Taxonomy" id="48144"/>
    <lineage>
        <taxon>Eukaryota</taxon>
        <taxon>Metazoa</taxon>
        <taxon>Ecdysozoa</taxon>
        <taxon>Arthropoda</taxon>
        <taxon>Crustacea</taxon>
        <taxon>Multicrustacea</taxon>
        <taxon>Malacostraca</taxon>
        <taxon>Eumalacostraca</taxon>
        <taxon>Eucarida</taxon>
        <taxon>Euphausiacea</taxon>
        <taxon>Euphausiidae</taxon>
        <taxon>Meganyctiphanes</taxon>
    </lineage>
</organism>
<evidence type="ECO:0000313" key="3">
    <source>
        <dbReference type="Proteomes" id="UP001497623"/>
    </source>
</evidence>
<sequence>MKVVGQDRYYLGTAHCVQDTYKVHDSRYCDYLKPNRCYSNMMKISAIRCIMISALVLFIFQCFTSVRKVNQNLKLIEKRISQLHPILENDMSAKSKSKTIWKEETPALPIQSPAAVAISSTNNWEEETRGRMAKRSAVLEEACQKYKG</sequence>
<reference evidence="2 3" key="1">
    <citation type="submission" date="2024-05" db="EMBL/GenBank/DDBJ databases">
        <authorList>
            <person name="Wallberg A."/>
        </authorList>
    </citation>
    <scope>NUCLEOTIDE SEQUENCE [LARGE SCALE GENOMIC DNA]</scope>
</reference>
<comment type="caution">
    <text evidence="2">The sequence shown here is derived from an EMBL/GenBank/DDBJ whole genome shotgun (WGS) entry which is preliminary data.</text>
</comment>
<feature type="transmembrane region" description="Helical" evidence="1">
    <location>
        <begin position="46"/>
        <end position="66"/>
    </location>
</feature>
<evidence type="ECO:0000313" key="2">
    <source>
        <dbReference type="EMBL" id="CAL4207261.1"/>
    </source>
</evidence>
<feature type="non-terminal residue" evidence="2">
    <location>
        <position position="148"/>
    </location>
</feature>
<keyword evidence="1" id="KW-0472">Membrane</keyword>
<dbReference type="Proteomes" id="UP001497623">
    <property type="component" value="Unassembled WGS sequence"/>
</dbReference>
<keyword evidence="1" id="KW-0812">Transmembrane</keyword>
<protein>
    <submittedName>
        <fullName evidence="2">Uncharacterized protein</fullName>
    </submittedName>
</protein>
<name>A0AAV2SNN7_MEGNR</name>
<dbReference type="EMBL" id="CAXKWB010082643">
    <property type="protein sequence ID" value="CAL4207261.1"/>
    <property type="molecule type" value="Genomic_DNA"/>
</dbReference>
<dbReference type="AlphaFoldDB" id="A0AAV2SNN7"/>
<accession>A0AAV2SNN7</accession>
<evidence type="ECO:0000256" key="1">
    <source>
        <dbReference type="SAM" id="Phobius"/>
    </source>
</evidence>